<dbReference type="Proteomes" id="UP001358417">
    <property type="component" value="Unassembled WGS sequence"/>
</dbReference>
<accession>A0AAV9NHX3</accession>
<sequence>MEMTPELLKQTMDTYRTDDETHVQETIELTGDEVIDRRGFEYIRKLVVCRSHSSGWRTNELEEIARVYSEEAEAAAPFRRDQKRDFLTNKTIQGILFGSRSVKRGRDSVIDVTKLFAMYAIQNGMLEAKSWKELITLVLQRPCKRFGWRKPEGAVFFTLTRGERLDFFKPATLISKIVSFAALVLWSEFWLYPPHMTSAAEPLLISTRSP</sequence>
<proteinExistence type="predicted"/>
<comment type="caution">
    <text evidence="1">The sequence shown here is derived from an EMBL/GenBank/DDBJ whole genome shotgun (WGS) entry which is preliminary data.</text>
</comment>
<evidence type="ECO:0000313" key="2">
    <source>
        <dbReference type="Proteomes" id="UP001358417"/>
    </source>
</evidence>
<evidence type="ECO:0000313" key="1">
    <source>
        <dbReference type="EMBL" id="KAK5055961.1"/>
    </source>
</evidence>
<keyword evidence="2" id="KW-1185">Reference proteome</keyword>
<dbReference type="RefSeq" id="XP_064707931.1">
    <property type="nucleotide sequence ID" value="XM_064856031.1"/>
</dbReference>
<protein>
    <submittedName>
        <fullName evidence="1">Uncharacterized protein</fullName>
    </submittedName>
</protein>
<reference evidence="1 2" key="1">
    <citation type="submission" date="2023-08" db="EMBL/GenBank/DDBJ databases">
        <title>Black Yeasts Isolated from many extreme environments.</title>
        <authorList>
            <person name="Coleine C."/>
            <person name="Stajich J.E."/>
            <person name="Selbmann L."/>
        </authorList>
    </citation>
    <scope>NUCLEOTIDE SEQUENCE [LARGE SCALE GENOMIC DNA]</scope>
    <source>
        <strain evidence="1 2">CCFEE 5792</strain>
    </source>
</reference>
<gene>
    <name evidence="1" type="ORF">LTR84_012511</name>
</gene>
<dbReference type="GeneID" id="89980654"/>
<organism evidence="1 2">
    <name type="scientific">Exophiala bonariae</name>
    <dbReference type="NCBI Taxonomy" id="1690606"/>
    <lineage>
        <taxon>Eukaryota</taxon>
        <taxon>Fungi</taxon>
        <taxon>Dikarya</taxon>
        <taxon>Ascomycota</taxon>
        <taxon>Pezizomycotina</taxon>
        <taxon>Eurotiomycetes</taxon>
        <taxon>Chaetothyriomycetidae</taxon>
        <taxon>Chaetothyriales</taxon>
        <taxon>Herpotrichiellaceae</taxon>
        <taxon>Exophiala</taxon>
    </lineage>
</organism>
<dbReference type="AlphaFoldDB" id="A0AAV9NHX3"/>
<name>A0AAV9NHX3_9EURO</name>
<dbReference type="EMBL" id="JAVRRD010000008">
    <property type="protein sequence ID" value="KAK5055961.1"/>
    <property type="molecule type" value="Genomic_DNA"/>
</dbReference>